<evidence type="ECO:0000313" key="6">
    <source>
        <dbReference type="Proteomes" id="UP000320184"/>
    </source>
</evidence>
<dbReference type="Gene3D" id="3.40.920.10">
    <property type="entry name" value="Pyruvate-ferredoxin oxidoreductase, PFOR, domain III"/>
    <property type="match status" value="1"/>
</dbReference>
<dbReference type="InterPro" id="IPR022367">
    <property type="entry name" value="2-oxoacid/accept_OxRdtase_asu"/>
</dbReference>
<evidence type="ECO:0000313" key="5">
    <source>
        <dbReference type="EMBL" id="TMQ52558.1"/>
    </source>
</evidence>
<evidence type="ECO:0000256" key="2">
    <source>
        <dbReference type="SAM" id="MobiDB-lite"/>
    </source>
</evidence>
<dbReference type="Proteomes" id="UP000320184">
    <property type="component" value="Unassembled WGS sequence"/>
</dbReference>
<dbReference type="GO" id="GO:0006979">
    <property type="term" value="P:response to oxidative stress"/>
    <property type="evidence" value="ECO:0007669"/>
    <property type="project" value="TreeGrafter"/>
</dbReference>
<feature type="region of interest" description="Disordered" evidence="2">
    <location>
        <begin position="594"/>
        <end position="633"/>
    </location>
</feature>
<dbReference type="InterPro" id="IPR029061">
    <property type="entry name" value="THDP-binding"/>
</dbReference>
<protein>
    <submittedName>
        <fullName evidence="5">2-oxoacid:acceptor oxidoreductase subunit alpha</fullName>
    </submittedName>
</protein>
<name>A0A538SMF6_UNCEI</name>
<dbReference type="Gene3D" id="3.40.50.920">
    <property type="match status" value="1"/>
</dbReference>
<feature type="compositionally biased region" description="Low complexity" evidence="2">
    <location>
        <begin position="597"/>
        <end position="611"/>
    </location>
</feature>
<organism evidence="5 6">
    <name type="scientific">Eiseniibacteriota bacterium</name>
    <dbReference type="NCBI Taxonomy" id="2212470"/>
    <lineage>
        <taxon>Bacteria</taxon>
        <taxon>Candidatus Eiseniibacteriota</taxon>
    </lineage>
</organism>
<dbReference type="FunFam" id="3.40.50.970:FF:000022">
    <property type="entry name" value="2-oxoglutarate ferredoxin oxidoreductase alpha subunit"/>
    <property type="match status" value="1"/>
</dbReference>
<evidence type="ECO:0000259" key="3">
    <source>
        <dbReference type="Pfam" id="PF01558"/>
    </source>
</evidence>
<accession>A0A538SMF6</accession>
<evidence type="ECO:0000259" key="4">
    <source>
        <dbReference type="Pfam" id="PF01855"/>
    </source>
</evidence>
<feature type="domain" description="Pyruvate flavodoxin/ferredoxin oxidoreductase pyrimidine binding" evidence="4">
    <location>
        <begin position="216"/>
        <end position="379"/>
    </location>
</feature>
<dbReference type="GO" id="GO:0016903">
    <property type="term" value="F:oxidoreductase activity, acting on the aldehyde or oxo group of donors"/>
    <property type="evidence" value="ECO:0007669"/>
    <property type="project" value="InterPro"/>
</dbReference>
<sequence>MNPVLNDFSIQVATVNGSGSQTANTVLLRAIFQMGIPVSGKNLFPSNIAGLPTWFTIRVSRSGYLARRKVTDLMVVMNPETAAQDVASVGPGGVIVLNDQIQVPPIPEDRFVYAVPMKKLIDPITQDVKLRRLVVNMIYVGVLSELLGIAEEEIERALDAQLGRKPKALALNHQAVRAGWEWAHDHLQKRDPLRLERLNQTAGKILIDGNTAAAIGAMFGGVTVVTWYPITPSSSLVEALVDHLERFRKDPETGKATYAVVQAEDEIAAIGMVLGAGWAGARAMTSTSGPGLSLMAEFAGYGYYAEIPAVIWDIQRIGPSTGLPTRTSQADIQFVHGLSHGDTRHPILLPSSVEDCFTFAMKAFDLAERLQTPVFVLSDLDLGMNNWMSDPFAYPEQPWDRGKVLDEQALAKLPRFERYRDADGDGIPWRTLPGVHDPKGAYFTRGSGHDEGARYTEDPETYQRVMDRLARKFETARTLVPPPVIEDVEGAEVGIIAFGSTHWAMVEARDQLAAAGIRTAYLLLKALPFTPDVECFVRAHPRVYVVEQNRDGQMADLVRLEAGAEAGRIRSVRHYTGLPVDAQSITDEILRRERGAPARGAGAAGTRETAPVAGEPSGSQAAPTKRVVEGVSR</sequence>
<gene>
    <name evidence="5" type="ORF">E6K73_02640</name>
</gene>
<comment type="caution">
    <text evidence="5">The sequence shown here is derived from an EMBL/GenBank/DDBJ whole genome shotgun (WGS) entry which is preliminary data.</text>
</comment>
<dbReference type="PANTHER" id="PTHR32154">
    <property type="entry name" value="PYRUVATE-FLAVODOXIN OXIDOREDUCTASE-RELATED"/>
    <property type="match status" value="1"/>
</dbReference>
<proteinExistence type="predicted"/>
<dbReference type="NCBIfam" id="TIGR03710">
    <property type="entry name" value="OAFO_sf"/>
    <property type="match status" value="1"/>
</dbReference>
<dbReference type="InterPro" id="IPR019752">
    <property type="entry name" value="Pyrv/ketoisovalerate_OxRed_cat"/>
</dbReference>
<dbReference type="SUPFAM" id="SSF52518">
    <property type="entry name" value="Thiamin diphosphate-binding fold (THDP-binding)"/>
    <property type="match status" value="1"/>
</dbReference>
<dbReference type="SUPFAM" id="SSF53323">
    <property type="entry name" value="Pyruvate-ferredoxin oxidoreductase, PFOR, domain III"/>
    <property type="match status" value="1"/>
</dbReference>
<dbReference type="EMBL" id="VBOT01000031">
    <property type="protein sequence ID" value="TMQ52558.1"/>
    <property type="molecule type" value="Genomic_DNA"/>
</dbReference>
<dbReference type="Pfam" id="PF01855">
    <property type="entry name" value="POR_N"/>
    <property type="match status" value="1"/>
</dbReference>
<dbReference type="SUPFAM" id="SSF52922">
    <property type="entry name" value="TK C-terminal domain-like"/>
    <property type="match status" value="1"/>
</dbReference>
<dbReference type="PANTHER" id="PTHR32154:SF29">
    <property type="entry name" value="BLR6743 PROTEIN"/>
    <property type="match status" value="1"/>
</dbReference>
<dbReference type="CDD" id="cd07034">
    <property type="entry name" value="TPP_PYR_PFOR_IOR-alpha_like"/>
    <property type="match status" value="1"/>
</dbReference>
<dbReference type="Gene3D" id="3.40.50.970">
    <property type="match status" value="1"/>
</dbReference>
<dbReference type="Pfam" id="PF01558">
    <property type="entry name" value="POR"/>
    <property type="match status" value="1"/>
</dbReference>
<dbReference type="AlphaFoldDB" id="A0A538SMF6"/>
<dbReference type="InterPro" id="IPR002880">
    <property type="entry name" value="Pyrv_Fd/Flavodoxin_OxRdtase_N"/>
</dbReference>
<dbReference type="InterPro" id="IPR050722">
    <property type="entry name" value="Pyruvate:ferred/Flavod_OxRd"/>
</dbReference>
<dbReference type="InterPro" id="IPR002869">
    <property type="entry name" value="Pyrv_flavodox_OxRed_cen"/>
</dbReference>
<evidence type="ECO:0000256" key="1">
    <source>
        <dbReference type="ARBA" id="ARBA00023002"/>
    </source>
</evidence>
<feature type="domain" description="Pyruvate/ketoisovalerate oxidoreductase catalytic" evidence="3">
    <location>
        <begin position="17"/>
        <end position="180"/>
    </location>
</feature>
<keyword evidence="1" id="KW-0560">Oxidoreductase</keyword>
<dbReference type="InterPro" id="IPR009014">
    <property type="entry name" value="Transketo_C/PFOR_II"/>
</dbReference>
<reference evidence="5 6" key="1">
    <citation type="journal article" date="2019" name="Nat. Microbiol.">
        <title>Mediterranean grassland soil C-N compound turnover is dependent on rainfall and depth, and is mediated by genomically divergent microorganisms.</title>
        <authorList>
            <person name="Diamond S."/>
            <person name="Andeer P.F."/>
            <person name="Li Z."/>
            <person name="Crits-Christoph A."/>
            <person name="Burstein D."/>
            <person name="Anantharaman K."/>
            <person name="Lane K.R."/>
            <person name="Thomas B.C."/>
            <person name="Pan C."/>
            <person name="Northen T.R."/>
            <person name="Banfield J.F."/>
        </authorList>
    </citation>
    <scope>NUCLEOTIDE SEQUENCE [LARGE SCALE GENOMIC DNA]</scope>
    <source>
        <strain evidence="5">WS_3</strain>
    </source>
</reference>